<dbReference type="AlphaFoldDB" id="A0A1B1YF83"/>
<dbReference type="RefSeq" id="WP_015359819.1">
    <property type="nucleotide sequence ID" value="NZ_CP014672.1"/>
</dbReference>
<keyword evidence="2" id="KW-1003">Cell membrane</keyword>
<accession>A0A1B1YF83</accession>
<dbReference type="InterPro" id="IPR034746">
    <property type="entry name" value="POTRA"/>
</dbReference>
<evidence type="ECO:0000256" key="4">
    <source>
        <dbReference type="ARBA" id="ARBA00022692"/>
    </source>
</evidence>
<comment type="subcellular location">
    <subcellularLocation>
        <location evidence="1">Membrane</location>
    </subcellularLocation>
</comment>
<evidence type="ECO:0000259" key="9">
    <source>
        <dbReference type="PROSITE" id="PS51779"/>
    </source>
</evidence>
<feature type="transmembrane region" description="Helical" evidence="8">
    <location>
        <begin position="26"/>
        <end position="48"/>
    </location>
</feature>
<dbReference type="InterPro" id="IPR050487">
    <property type="entry name" value="FtsQ_DivIB"/>
</dbReference>
<dbReference type="PANTHER" id="PTHR37820:SF1">
    <property type="entry name" value="CELL DIVISION PROTEIN FTSQ"/>
    <property type="match status" value="1"/>
</dbReference>
<keyword evidence="5 8" id="KW-1133">Transmembrane helix</keyword>
<evidence type="ECO:0000256" key="2">
    <source>
        <dbReference type="ARBA" id="ARBA00022475"/>
    </source>
</evidence>
<dbReference type="OrthoDB" id="1863274at2"/>
<reference evidence="10 11" key="1">
    <citation type="submission" date="2016-02" db="EMBL/GenBank/DDBJ databases">
        <title>Comparison of Clostridium stercorarium subspecies using comparative genomics and transcriptomics.</title>
        <authorList>
            <person name="Schellenberg J."/>
            <person name="Thallinger G."/>
            <person name="Levin D.B."/>
            <person name="Zhang X."/>
            <person name="Alvare G."/>
            <person name="Fristensky B."/>
            <person name="Sparling R."/>
        </authorList>
    </citation>
    <scope>NUCLEOTIDE SEQUENCE [LARGE SCALE GENOMIC DNA]</scope>
    <source>
        <strain evidence="10 11">DSM 2910</strain>
    </source>
</reference>
<proteinExistence type="predicted"/>
<evidence type="ECO:0000256" key="6">
    <source>
        <dbReference type="ARBA" id="ARBA00023136"/>
    </source>
</evidence>
<dbReference type="GO" id="GO:0051301">
    <property type="term" value="P:cell division"/>
    <property type="evidence" value="ECO:0007669"/>
    <property type="project" value="UniProtKB-KW"/>
</dbReference>
<evidence type="ECO:0000256" key="1">
    <source>
        <dbReference type="ARBA" id="ARBA00004370"/>
    </source>
</evidence>
<organism evidence="10 11">
    <name type="scientific">Thermoclostridium stercorarium subsp. thermolacticum DSM 2910</name>
    <dbReference type="NCBI Taxonomy" id="1121336"/>
    <lineage>
        <taxon>Bacteria</taxon>
        <taxon>Bacillati</taxon>
        <taxon>Bacillota</taxon>
        <taxon>Clostridia</taxon>
        <taxon>Eubacteriales</taxon>
        <taxon>Oscillospiraceae</taxon>
        <taxon>Thermoclostridium</taxon>
    </lineage>
</organism>
<evidence type="ECO:0000256" key="5">
    <source>
        <dbReference type="ARBA" id="ARBA00022989"/>
    </source>
</evidence>
<dbReference type="Gene3D" id="3.10.20.310">
    <property type="entry name" value="membrane protein fhac"/>
    <property type="match status" value="1"/>
</dbReference>
<protein>
    <submittedName>
        <fullName evidence="10">Cell division protein FtsQ</fullName>
    </submittedName>
</protein>
<evidence type="ECO:0000256" key="7">
    <source>
        <dbReference type="ARBA" id="ARBA00023306"/>
    </source>
</evidence>
<keyword evidence="6 8" id="KW-0472">Membrane</keyword>
<keyword evidence="4 8" id="KW-0812">Transmembrane</keyword>
<feature type="domain" description="POTRA" evidence="9">
    <location>
        <begin position="46"/>
        <end position="125"/>
    </location>
</feature>
<evidence type="ECO:0000256" key="3">
    <source>
        <dbReference type="ARBA" id="ARBA00022618"/>
    </source>
</evidence>
<dbReference type="Pfam" id="PF08478">
    <property type="entry name" value="POTRA_1"/>
    <property type="match status" value="1"/>
</dbReference>
<name>A0A1B1YF83_THEST</name>
<evidence type="ECO:0000313" key="10">
    <source>
        <dbReference type="EMBL" id="ANW99424.1"/>
    </source>
</evidence>
<keyword evidence="3 10" id="KW-0132">Cell division</keyword>
<keyword evidence="7" id="KW-0131">Cell cycle</keyword>
<gene>
    <name evidence="10" type="ORF">CSTERTH_10485</name>
</gene>
<evidence type="ECO:0000256" key="8">
    <source>
        <dbReference type="SAM" id="Phobius"/>
    </source>
</evidence>
<dbReference type="InterPro" id="IPR013685">
    <property type="entry name" value="POTRA_FtsQ_type"/>
</dbReference>
<dbReference type="PROSITE" id="PS51779">
    <property type="entry name" value="POTRA"/>
    <property type="match status" value="1"/>
</dbReference>
<dbReference type="Proteomes" id="UP000092971">
    <property type="component" value="Chromosome"/>
</dbReference>
<dbReference type="GO" id="GO:0005886">
    <property type="term" value="C:plasma membrane"/>
    <property type="evidence" value="ECO:0007669"/>
    <property type="project" value="TreeGrafter"/>
</dbReference>
<dbReference type="PANTHER" id="PTHR37820">
    <property type="entry name" value="CELL DIVISION PROTEIN DIVIB"/>
    <property type="match status" value="1"/>
</dbReference>
<dbReference type="EMBL" id="CP014672">
    <property type="protein sequence ID" value="ANW99424.1"/>
    <property type="molecule type" value="Genomic_DNA"/>
</dbReference>
<evidence type="ECO:0000313" key="11">
    <source>
        <dbReference type="Proteomes" id="UP000092971"/>
    </source>
</evidence>
<sequence length="272" mass="31498">MKRSGKSDEFLIYRKKSGRKKTVKSVFVAVILIGSAAAVLMFSPLLLLSDIYVNETVNYTAEEIIEASGIQKGENALKYLGGSLRHLFHFRMGIAEKNVEKLPWVKSAEVKYVFPDKVYINVTERNAIAWIRYFGNYLLVDEKGYVLDVETQLDDRYPEIRGVQLDRFVLGEKIQTKEPEKLGTVVQLLEGLNAVDANSSQKLVEVIDWIDIPEDKELYFSLDNRITAKIKMDSELVYRLSYLKELYYNYIRPEERGMIDFFDNKYARFIAE</sequence>